<dbReference type="EMBL" id="VIEB01000012">
    <property type="protein sequence ID" value="TQE13333.1"/>
    <property type="molecule type" value="Genomic_DNA"/>
</dbReference>
<evidence type="ECO:0000313" key="2">
    <source>
        <dbReference type="EMBL" id="TQE13333.1"/>
    </source>
</evidence>
<comment type="caution">
    <text evidence="2">The sequence shown here is derived from an EMBL/GenBank/DDBJ whole genome shotgun (WGS) entry which is preliminary data.</text>
</comment>
<sequence>MVVKKSQPATHLVKDSRVEVCNNEDGFQGAWFPAKIIDSKPLISTTKKKRKSFSDSIKNSFSPTKAEVQYETLLSDDDPDKPLTEFVEMGQIRPVPLDNNVDMPFEPGDKVDTFHLETWWLGVMIKREEDEYTTGFMYPPDLLMLRWSELRSH</sequence>
<dbReference type="Pfam" id="PF05641">
    <property type="entry name" value="Agenet"/>
    <property type="match status" value="1"/>
</dbReference>
<evidence type="ECO:0000259" key="1">
    <source>
        <dbReference type="Pfam" id="PF05641"/>
    </source>
</evidence>
<reference evidence="2 3" key="1">
    <citation type="journal article" date="2019" name="G3 (Bethesda)">
        <title>Sequencing of a Wild Apple (Malus baccata) Genome Unravels the Differences Between Cultivated and Wild Apple Species Regarding Disease Resistance and Cold Tolerance.</title>
        <authorList>
            <person name="Chen X."/>
        </authorList>
    </citation>
    <scope>NUCLEOTIDE SEQUENCE [LARGE SCALE GENOMIC DNA]</scope>
    <source>
        <strain evidence="3">cv. Shandingzi</strain>
        <tissue evidence="2">Leaves</tissue>
    </source>
</reference>
<evidence type="ECO:0000313" key="3">
    <source>
        <dbReference type="Proteomes" id="UP000315295"/>
    </source>
</evidence>
<gene>
    <name evidence="2" type="ORF">C1H46_001140</name>
</gene>
<protein>
    <recommendedName>
        <fullName evidence="1">Agenet-like domain-containing protein</fullName>
    </recommendedName>
</protein>
<name>A0A540NRT8_MALBA</name>
<dbReference type="AlphaFoldDB" id="A0A540NRT8"/>
<dbReference type="PANTHER" id="PTHR31917:SF153">
    <property type="entry name" value="DUF724 DOMAIN-CONTAINING PROTEIN 3-RELATED"/>
    <property type="match status" value="1"/>
</dbReference>
<feature type="domain" description="Agenet-like" evidence="1">
    <location>
        <begin position="16"/>
        <end position="96"/>
    </location>
</feature>
<organism evidence="2 3">
    <name type="scientific">Malus baccata</name>
    <name type="common">Siberian crab apple</name>
    <name type="synonym">Pyrus baccata</name>
    <dbReference type="NCBI Taxonomy" id="106549"/>
    <lineage>
        <taxon>Eukaryota</taxon>
        <taxon>Viridiplantae</taxon>
        <taxon>Streptophyta</taxon>
        <taxon>Embryophyta</taxon>
        <taxon>Tracheophyta</taxon>
        <taxon>Spermatophyta</taxon>
        <taxon>Magnoliopsida</taxon>
        <taxon>eudicotyledons</taxon>
        <taxon>Gunneridae</taxon>
        <taxon>Pentapetalae</taxon>
        <taxon>rosids</taxon>
        <taxon>fabids</taxon>
        <taxon>Rosales</taxon>
        <taxon>Rosaceae</taxon>
        <taxon>Amygdaloideae</taxon>
        <taxon>Maleae</taxon>
        <taxon>Malus</taxon>
    </lineage>
</organism>
<dbReference type="InterPro" id="IPR008395">
    <property type="entry name" value="Agenet-like_dom"/>
</dbReference>
<dbReference type="PANTHER" id="PTHR31917">
    <property type="entry name" value="AGENET DOMAIN-CONTAINING PROTEIN-RELATED"/>
    <property type="match status" value="1"/>
</dbReference>
<proteinExistence type="predicted"/>
<dbReference type="STRING" id="106549.A0A540NRT8"/>
<dbReference type="CDD" id="cd20405">
    <property type="entry name" value="Tudor_Agenet_AtDUF_rpt1_3"/>
    <property type="match status" value="1"/>
</dbReference>
<dbReference type="Proteomes" id="UP000315295">
    <property type="component" value="Unassembled WGS sequence"/>
</dbReference>
<keyword evidence="3" id="KW-1185">Reference proteome</keyword>
<accession>A0A540NRT8</accession>